<name>A0AB34FI56_9HYPO</name>
<keyword evidence="1" id="KW-0732">Signal</keyword>
<feature type="signal peptide" evidence="1">
    <location>
        <begin position="1"/>
        <end position="28"/>
    </location>
</feature>
<proteinExistence type="predicted"/>
<gene>
    <name evidence="2" type="ORF">O9K51_09243</name>
</gene>
<reference evidence="2" key="1">
    <citation type="submission" date="2023-01" db="EMBL/GenBank/DDBJ databases">
        <title>The growth and conidiation of Purpureocillium lavendulum are regulated by nitrogen source and histone H3K14 acetylation.</title>
        <authorList>
            <person name="Tang P."/>
            <person name="Han J."/>
            <person name="Zhang C."/>
            <person name="Tang P."/>
            <person name="Qi F."/>
            <person name="Zhang K."/>
            <person name="Liang L."/>
        </authorList>
    </citation>
    <scope>NUCLEOTIDE SEQUENCE</scope>
    <source>
        <strain evidence="2">YMF1.00683</strain>
    </source>
</reference>
<sequence>MPDRIETQWPPPHGLAIAFAWLSAPLCAQAPLKPPPDQAEFRKPAHDWWLVSLTLKGQT</sequence>
<evidence type="ECO:0000313" key="3">
    <source>
        <dbReference type="Proteomes" id="UP001163105"/>
    </source>
</evidence>
<comment type="caution">
    <text evidence="2">The sequence shown here is derived from an EMBL/GenBank/DDBJ whole genome shotgun (WGS) entry which is preliminary data.</text>
</comment>
<dbReference type="EMBL" id="JAQHRD010000008">
    <property type="protein sequence ID" value="KAJ6438648.1"/>
    <property type="molecule type" value="Genomic_DNA"/>
</dbReference>
<organism evidence="2 3">
    <name type="scientific">Purpureocillium lavendulum</name>
    <dbReference type="NCBI Taxonomy" id="1247861"/>
    <lineage>
        <taxon>Eukaryota</taxon>
        <taxon>Fungi</taxon>
        <taxon>Dikarya</taxon>
        <taxon>Ascomycota</taxon>
        <taxon>Pezizomycotina</taxon>
        <taxon>Sordariomycetes</taxon>
        <taxon>Hypocreomycetidae</taxon>
        <taxon>Hypocreales</taxon>
        <taxon>Ophiocordycipitaceae</taxon>
        <taxon>Purpureocillium</taxon>
    </lineage>
</organism>
<feature type="chain" id="PRO_5044271447" evidence="1">
    <location>
        <begin position="29"/>
        <end position="59"/>
    </location>
</feature>
<accession>A0AB34FI56</accession>
<dbReference type="Proteomes" id="UP001163105">
    <property type="component" value="Unassembled WGS sequence"/>
</dbReference>
<keyword evidence="3" id="KW-1185">Reference proteome</keyword>
<dbReference type="AlphaFoldDB" id="A0AB34FI56"/>
<evidence type="ECO:0000313" key="2">
    <source>
        <dbReference type="EMBL" id="KAJ6438648.1"/>
    </source>
</evidence>
<protein>
    <submittedName>
        <fullName evidence="2">Uncharacterized protein</fullName>
    </submittedName>
</protein>
<evidence type="ECO:0000256" key="1">
    <source>
        <dbReference type="SAM" id="SignalP"/>
    </source>
</evidence>